<protein>
    <submittedName>
        <fullName evidence="1">Uncharacterized protein</fullName>
    </submittedName>
</protein>
<dbReference type="Proteomes" id="UP000015105">
    <property type="component" value="Chromosome 2D"/>
</dbReference>
<reference evidence="1" key="5">
    <citation type="journal article" date="2021" name="G3 (Bethesda)">
        <title>Aegilops tauschii genome assembly Aet v5.0 features greater sequence contiguity and improved annotation.</title>
        <authorList>
            <person name="Wang L."/>
            <person name="Zhu T."/>
            <person name="Rodriguez J.C."/>
            <person name="Deal K.R."/>
            <person name="Dubcovsky J."/>
            <person name="McGuire P.E."/>
            <person name="Lux T."/>
            <person name="Spannagl M."/>
            <person name="Mayer K.F.X."/>
            <person name="Baldrich P."/>
            <person name="Meyers B.C."/>
            <person name="Huo N."/>
            <person name="Gu Y.Q."/>
            <person name="Zhou H."/>
            <person name="Devos K.M."/>
            <person name="Bennetzen J.L."/>
            <person name="Unver T."/>
            <person name="Budak H."/>
            <person name="Gulick P.J."/>
            <person name="Galiba G."/>
            <person name="Kalapos B."/>
            <person name="Nelson D.R."/>
            <person name="Li P."/>
            <person name="You F.M."/>
            <person name="Luo M.C."/>
            <person name="Dvorak J."/>
        </authorList>
    </citation>
    <scope>NUCLEOTIDE SEQUENCE [LARGE SCALE GENOMIC DNA]</scope>
    <source>
        <strain evidence="1">cv. AL8/78</strain>
    </source>
</reference>
<sequence>MAFSFAKKATTSDFCTLGLPAFFLLLLQQISCSCGHLFPFFLLYLPHFILPLESFDSTIDLSLLFLSLCSSHDDNSWSRCPSLFTVAPLLSCGSSFTGTSSHDILLGETLLFRDCKINIYLEIRHVSKNLEVCM</sequence>
<organism evidence="1 2">
    <name type="scientific">Aegilops tauschii subsp. strangulata</name>
    <name type="common">Goatgrass</name>
    <dbReference type="NCBI Taxonomy" id="200361"/>
    <lineage>
        <taxon>Eukaryota</taxon>
        <taxon>Viridiplantae</taxon>
        <taxon>Streptophyta</taxon>
        <taxon>Embryophyta</taxon>
        <taxon>Tracheophyta</taxon>
        <taxon>Spermatophyta</taxon>
        <taxon>Magnoliopsida</taxon>
        <taxon>Liliopsida</taxon>
        <taxon>Poales</taxon>
        <taxon>Poaceae</taxon>
        <taxon>BOP clade</taxon>
        <taxon>Pooideae</taxon>
        <taxon>Triticodae</taxon>
        <taxon>Triticeae</taxon>
        <taxon>Triticinae</taxon>
        <taxon>Aegilops</taxon>
    </lineage>
</organism>
<reference evidence="1" key="4">
    <citation type="submission" date="2019-03" db="UniProtKB">
        <authorList>
            <consortium name="EnsemblPlants"/>
        </authorList>
    </citation>
    <scope>IDENTIFICATION</scope>
</reference>
<reference evidence="1" key="3">
    <citation type="journal article" date="2017" name="Nature">
        <title>Genome sequence of the progenitor of the wheat D genome Aegilops tauschii.</title>
        <authorList>
            <person name="Luo M.C."/>
            <person name="Gu Y.Q."/>
            <person name="Puiu D."/>
            <person name="Wang H."/>
            <person name="Twardziok S.O."/>
            <person name="Deal K.R."/>
            <person name="Huo N."/>
            <person name="Zhu T."/>
            <person name="Wang L."/>
            <person name="Wang Y."/>
            <person name="McGuire P.E."/>
            <person name="Liu S."/>
            <person name="Long H."/>
            <person name="Ramasamy R.K."/>
            <person name="Rodriguez J.C."/>
            <person name="Van S.L."/>
            <person name="Yuan L."/>
            <person name="Wang Z."/>
            <person name="Xia Z."/>
            <person name="Xiao L."/>
            <person name="Anderson O.D."/>
            <person name="Ouyang S."/>
            <person name="Liang Y."/>
            <person name="Zimin A.V."/>
            <person name="Pertea G."/>
            <person name="Qi P."/>
            <person name="Bennetzen J.L."/>
            <person name="Dai X."/>
            <person name="Dawson M.W."/>
            <person name="Muller H.G."/>
            <person name="Kugler K."/>
            <person name="Rivarola-Duarte L."/>
            <person name="Spannagl M."/>
            <person name="Mayer K.F.X."/>
            <person name="Lu F.H."/>
            <person name="Bevan M.W."/>
            <person name="Leroy P."/>
            <person name="Li P."/>
            <person name="You F.M."/>
            <person name="Sun Q."/>
            <person name="Liu Z."/>
            <person name="Lyons E."/>
            <person name="Wicker T."/>
            <person name="Salzberg S.L."/>
            <person name="Devos K.M."/>
            <person name="Dvorak J."/>
        </authorList>
    </citation>
    <scope>NUCLEOTIDE SEQUENCE [LARGE SCALE GENOMIC DNA]</scope>
    <source>
        <strain evidence="1">cv. AL8/78</strain>
    </source>
</reference>
<reference evidence="2" key="1">
    <citation type="journal article" date="2014" name="Science">
        <title>Ancient hybridizations among the ancestral genomes of bread wheat.</title>
        <authorList>
            <consortium name="International Wheat Genome Sequencing Consortium,"/>
            <person name="Marcussen T."/>
            <person name="Sandve S.R."/>
            <person name="Heier L."/>
            <person name="Spannagl M."/>
            <person name="Pfeifer M."/>
            <person name="Jakobsen K.S."/>
            <person name="Wulff B.B."/>
            <person name="Steuernagel B."/>
            <person name="Mayer K.F."/>
            <person name="Olsen O.A."/>
        </authorList>
    </citation>
    <scope>NUCLEOTIDE SEQUENCE [LARGE SCALE GENOMIC DNA]</scope>
    <source>
        <strain evidence="2">cv. AL8/78</strain>
    </source>
</reference>
<evidence type="ECO:0000313" key="2">
    <source>
        <dbReference type="Proteomes" id="UP000015105"/>
    </source>
</evidence>
<dbReference type="PROSITE" id="PS51257">
    <property type="entry name" value="PROKAR_LIPOPROTEIN"/>
    <property type="match status" value="1"/>
</dbReference>
<dbReference type="AlphaFoldDB" id="A0A453C3Y7"/>
<accession>A0A453C3Y7</accession>
<evidence type="ECO:0000313" key="1">
    <source>
        <dbReference type="EnsemblPlants" id="AET2Gv20728400.2"/>
    </source>
</evidence>
<keyword evidence="2" id="KW-1185">Reference proteome</keyword>
<dbReference type="EnsemblPlants" id="AET2Gv20728400.2">
    <property type="protein sequence ID" value="AET2Gv20728400.2"/>
    <property type="gene ID" value="AET2Gv20728400"/>
</dbReference>
<proteinExistence type="predicted"/>
<dbReference type="Gramene" id="AET2Gv20728400.2">
    <property type="protein sequence ID" value="AET2Gv20728400.2"/>
    <property type="gene ID" value="AET2Gv20728400"/>
</dbReference>
<name>A0A453C3Y7_AEGTS</name>
<reference evidence="2" key="2">
    <citation type="journal article" date="2017" name="Nat. Plants">
        <title>The Aegilops tauschii genome reveals multiple impacts of transposons.</title>
        <authorList>
            <person name="Zhao G."/>
            <person name="Zou C."/>
            <person name="Li K."/>
            <person name="Wang K."/>
            <person name="Li T."/>
            <person name="Gao L."/>
            <person name="Zhang X."/>
            <person name="Wang H."/>
            <person name="Yang Z."/>
            <person name="Liu X."/>
            <person name="Jiang W."/>
            <person name="Mao L."/>
            <person name="Kong X."/>
            <person name="Jiao Y."/>
            <person name="Jia J."/>
        </authorList>
    </citation>
    <scope>NUCLEOTIDE SEQUENCE [LARGE SCALE GENOMIC DNA]</scope>
    <source>
        <strain evidence="2">cv. AL8/78</strain>
    </source>
</reference>